<proteinExistence type="predicted"/>
<dbReference type="GeneID" id="22832471"/>
<evidence type="ECO:0000256" key="1">
    <source>
        <dbReference type="SAM" id="Phobius"/>
    </source>
</evidence>
<feature type="transmembrane region" description="Helical" evidence="1">
    <location>
        <begin position="46"/>
        <end position="67"/>
    </location>
</feature>
<dbReference type="RefSeq" id="YP_009113886.1">
    <property type="nucleotide sequence ID" value="NC_026043.1"/>
</dbReference>
<evidence type="ECO:0000313" key="2">
    <source>
        <dbReference type="EMBL" id="AGC52851.1"/>
    </source>
</evidence>
<dbReference type="CTD" id="4541"/>
<keyword evidence="2" id="KW-0496">Mitochondrion</keyword>
<dbReference type="AlphaFoldDB" id="A0A0A6ZAB5"/>
<reference evidence="2" key="1">
    <citation type="submission" date="2012-11" db="EMBL/GenBank/DDBJ databases">
        <title>Mitochondrial Genome Evolution in Pupillid Land Snails.</title>
        <authorList>
            <person name="Marquardt J.D."/>
            <person name="Adema C.M."/>
            <person name="Nekola J.C."/>
            <person name="Bergthorsson U."/>
        </authorList>
    </citation>
    <scope>NUCLEOTIDE SEQUENCE</scope>
</reference>
<organism evidence="2">
    <name type="scientific">Gastrocopta cristata</name>
    <dbReference type="NCBI Taxonomy" id="1128339"/>
    <lineage>
        <taxon>Eukaryota</taxon>
        <taxon>Metazoa</taxon>
        <taxon>Spiralia</taxon>
        <taxon>Lophotrochozoa</taxon>
        <taxon>Mollusca</taxon>
        <taxon>Gastropoda</taxon>
        <taxon>Heterobranchia</taxon>
        <taxon>Euthyneura</taxon>
        <taxon>Panpulmonata</taxon>
        <taxon>Eupulmonata</taxon>
        <taxon>Stylommatophora</taxon>
        <taxon>Orthurethra</taxon>
        <taxon>Pupillidae</taxon>
        <taxon>Gastrocopta</taxon>
    </lineage>
</organism>
<keyword evidence="1" id="KW-0472">Membrane</keyword>
<geneLocation type="mitochondrion" evidence="2"/>
<gene>
    <name evidence="2" type="primary">ND6</name>
</gene>
<feature type="transmembrane region" description="Helical" evidence="1">
    <location>
        <begin position="79"/>
        <end position="97"/>
    </location>
</feature>
<dbReference type="EMBL" id="KC185403">
    <property type="protein sequence ID" value="AGC52851.1"/>
    <property type="molecule type" value="Genomic_DNA"/>
</dbReference>
<keyword evidence="1" id="KW-0812">Transmembrane</keyword>
<feature type="transmembrane region" description="Helical" evidence="1">
    <location>
        <begin position="117"/>
        <end position="140"/>
    </location>
</feature>
<sequence length="150" mass="16469">MIVLFGLGMFLVFSFCFLRSPVSYGGALIALSTIGALLLSLGCSTWYGYLLFLVYVGGLLVLFLYIIMLSSNFNLQVSFKLMGLIFLAFLVSKLYNFSYPKNSLGVSLSECSEDFSLGLFLGLGGLLLLVFFAIVHIVFLKGQPVQVKND</sequence>
<keyword evidence="1" id="KW-1133">Transmembrane helix</keyword>
<protein>
    <submittedName>
        <fullName evidence="2">NADH dehydrogenase subunit 6</fullName>
    </submittedName>
</protein>
<name>A0A0A6ZAB5_9EUPU</name>
<accession>A0A0A6ZAB5</accession>